<evidence type="ECO:0000313" key="3">
    <source>
        <dbReference type="Proteomes" id="UP000828251"/>
    </source>
</evidence>
<evidence type="ECO:0000256" key="1">
    <source>
        <dbReference type="SAM" id="MobiDB-lite"/>
    </source>
</evidence>
<proteinExistence type="predicted"/>
<dbReference type="OrthoDB" id="995555at2759"/>
<organism evidence="2 3">
    <name type="scientific">Gossypium stocksii</name>
    <dbReference type="NCBI Taxonomy" id="47602"/>
    <lineage>
        <taxon>Eukaryota</taxon>
        <taxon>Viridiplantae</taxon>
        <taxon>Streptophyta</taxon>
        <taxon>Embryophyta</taxon>
        <taxon>Tracheophyta</taxon>
        <taxon>Spermatophyta</taxon>
        <taxon>Magnoliopsida</taxon>
        <taxon>eudicotyledons</taxon>
        <taxon>Gunneridae</taxon>
        <taxon>Pentapetalae</taxon>
        <taxon>rosids</taxon>
        <taxon>malvids</taxon>
        <taxon>Malvales</taxon>
        <taxon>Malvaceae</taxon>
        <taxon>Malvoideae</taxon>
        <taxon>Gossypium</taxon>
    </lineage>
</organism>
<dbReference type="AlphaFoldDB" id="A0A9D3UMU2"/>
<name>A0A9D3UMU2_9ROSI</name>
<protein>
    <recommendedName>
        <fullName evidence="4">DUF4283 domain-containing protein</fullName>
    </recommendedName>
</protein>
<feature type="region of interest" description="Disordered" evidence="1">
    <location>
        <begin position="17"/>
        <end position="39"/>
    </location>
</feature>
<dbReference type="Proteomes" id="UP000828251">
    <property type="component" value="Unassembled WGS sequence"/>
</dbReference>
<dbReference type="EMBL" id="JAIQCV010000011">
    <property type="protein sequence ID" value="KAH1048051.1"/>
    <property type="molecule type" value="Genomic_DNA"/>
</dbReference>
<evidence type="ECO:0000313" key="2">
    <source>
        <dbReference type="EMBL" id="KAH1048051.1"/>
    </source>
</evidence>
<sequence length="533" mass="58245">MEDFSLNYGNNFSHLDSNKGIDSQQDVDRSTKKVRFKDGSGEEDTDMILEVESSPKIFWKDKLLGLNSGALDKTELGSLNADVDEKIEFLEGDIHRSIINIQPWTKEFNPLQPYPSMMLAWIRLPGLPGYLYKKKIIEEIGGTIGKSIFIPAKDQVTGVLTKTEKRDKPMAYGPWMVVERRNKWQSRRSTSIKVDIMDGKSGSRFGALANMEGMVDLDVEQNKGNKGNSTKFQEKMKAANFERLQGKKGRGSANNNIKKMGVDKSGNVPLILADTQADKLMDPVVKVGGHEAGTEDLLAGAKVAESAKATLNLGSFDGKQVAEPANEVLKQDTNGVDPNSYGTSSHFAETGSFSNSITDPDFNFLPNKILINKLNSNFNSNPVNFLCVNPIFVEQGGKEDMDVASNLKSFSLGPELVVLNIADFSESLCPNKHSAVSFKEKGQDIDINLQRASSLISSGNKARNNVKIMGGKDGSIRDSRKTNKTPHGKGNALKIKNPPKFPLSDSMSRLAQTISIRHTANPGIVAPCDGGKS</sequence>
<feature type="compositionally biased region" description="Basic and acidic residues" evidence="1">
    <location>
        <begin position="26"/>
        <end position="39"/>
    </location>
</feature>
<evidence type="ECO:0008006" key="4">
    <source>
        <dbReference type="Google" id="ProtNLM"/>
    </source>
</evidence>
<gene>
    <name evidence="2" type="ORF">J1N35_038835</name>
</gene>
<accession>A0A9D3UMU2</accession>
<feature type="region of interest" description="Disordered" evidence="1">
    <location>
        <begin position="464"/>
        <end position="502"/>
    </location>
</feature>
<keyword evidence="3" id="KW-1185">Reference proteome</keyword>
<reference evidence="2 3" key="1">
    <citation type="journal article" date="2021" name="Plant Biotechnol. J.">
        <title>Multi-omics assisted identification of the key and species-specific regulatory components of drought-tolerant mechanisms in Gossypium stocksii.</title>
        <authorList>
            <person name="Yu D."/>
            <person name="Ke L."/>
            <person name="Zhang D."/>
            <person name="Wu Y."/>
            <person name="Sun Y."/>
            <person name="Mei J."/>
            <person name="Sun J."/>
            <person name="Sun Y."/>
        </authorList>
    </citation>
    <scope>NUCLEOTIDE SEQUENCE [LARGE SCALE GENOMIC DNA]</scope>
    <source>
        <strain evidence="3">cv. E1</strain>
        <tissue evidence="2">Leaf</tissue>
    </source>
</reference>
<comment type="caution">
    <text evidence="2">The sequence shown here is derived from an EMBL/GenBank/DDBJ whole genome shotgun (WGS) entry which is preliminary data.</text>
</comment>